<keyword evidence="1" id="KW-0479">Metal-binding</keyword>
<dbReference type="Pfam" id="PF00294">
    <property type="entry name" value="PfkB"/>
    <property type="match status" value="1"/>
</dbReference>
<dbReference type="GO" id="GO:0005737">
    <property type="term" value="C:cytoplasm"/>
    <property type="evidence" value="ECO:0007669"/>
    <property type="project" value="TreeGrafter"/>
</dbReference>
<sequence>MAETATRVLASSAPSTVKLISPHGDDDFGLLLRTGMQQAGMRTDGLFVPQDPGRAKRTAVCSLMLDDQGDLISGVADMDIGQTALYPQTSADTHGLPGLLTAESPEIVVFDGNIGGAQADELLAACETYSARTAEFQGRRLLTLFEPTSISKSAIVLDHFSLAKRNGQPTQPISFATPNVVELQQMHAASTQLGLVPSPTIECSSCNLSVDPSIVEPAAVLQAKALVDAGIISVILLKVGRHGVITIDAEGARHHPVSAGKVHMVNTTGCGDSFAGAFAATLSHFIKDQWPQSKAEWSEHIDTAVEVGQRAARSTLASTRAVGENMHLLLNSHL</sequence>
<dbReference type="GO" id="GO:0016798">
    <property type="term" value="F:hydrolase activity, acting on glycosyl bonds"/>
    <property type="evidence" value="ECO:0007669"/>
    <property type="project" value="TreeGrafter"/>
</dbReference>
<dbReference type="PANTHER" id="PTHR42909:SF1">
    <property type="entry name" value="CARBOHYDRATE KINASE PFKB DOMAIN-CONTAINING PROTEIN"/>
    <property type="match status" value="1"/>
</dbReference>
<reference evidence="4" key="1">
    <citation type="journal article" date="2013" name="Genome Announc.">
        <title>Draft genome sequence of the basidiomycetous yeast-like fungus Pseudozyma hubeiensis SY62, which produces an abundant amount of the biosurfactant mannosylerythritol lipids.</title>
        <authorList>
            <person name="Konishi M."/>
            <person name="Hatada Y."/>
            <person name="Horiuchi J."/>
        </authorList>
    </citation>
    <scope>NUCLEOTIDE SEQUENCE [LARGE SCALE GENOMIC DNA]</scope>
    <source>
        <strain evidence="4">SY62</strain>
    </source>
</reference>
<dbReference type="GO" id="GO:0004730">
    <property type="term" value="F:pseudouridylate synthase activity"/>
    <property type="evidence" value="ECO:0007669"/>
    <property type="project" value="TreeGrafter"/>
</dbReference>
<dbReference type="Proteomes" id="UP000014071">
    <property type="component" value="Unassembled WGS sequence"/>
</dbReference>
<dbReference type="Gene3D" id="3.40.1190.20">
    <property type="match status" value="1"/>
</dbReference>
<dbReference type="SUPFAM" id="SSF53613">
    <property type="entry name" value="Ribokinase-like"/>
    <property type="match status" value="1"/>
</dbReference>
<dbReference type="GO" id="GO:0046872">
    <property type="term" value="F:metal ion binding"/>
    <property type="evidence" value="ECO:0007669"/>
    <property type="project" value="UniProtKB-KW"/>
</dbReference>
<dbReference type="STRING" id="1305764.R9NZ57"/>
<feature type="domain" description="Carbohydrate kinase PfkB" evidence="2">
    <location>
        <begin position="216"/>
        <end position="316"/>
    </location>
</feature>
<evidence type="ECO:0000256" key="1">
    <source>
        <dbReference type="ARBA" id="ARBA00022723"/>
    </source>
</evidence>
<organism evidence="3 4">
    <name type="scientific">Pseudozyma hubeiensis (strain SY62)</name>
    <name type="common">Yeast</name>
    <dbReference type="NCBI Taxonomy" id="1305764"/>
    <lineage>
        <taxon>Eukaryota</taxon>
        <taxon>Fungi</taxon>
        <taxon>Dikarya</taxon>
        <taxon>Basidiomycota</taxon>
        <taxon>Ustilaginomycotina</taxon>
        <taxon>Ustilaginomycetes</taxon>
        <taxon>Ustilaginales</taxon>
        <taxon>Ustilaginaceae</taxon>
        <taxon>Pseudozyma</taxon>
    </lineage>
</organism>
<dbReference type="HOGENOM" id="CLU_842421_0_0_1"/>
<protein>
    <submittedName>
        <fullName evidence="3">Indigoidine synthase A-like protein</fullName>
    </submittedName>
</protein>
<gene>
    <name evidence="3" type="ORF">PHSY_001531</name>
</gene>
<name>R9NZ57_PSEHS</name>
<dbReference type="PANTHER" id="PTHR42909">
    <property type="entry name" value="ZGC:136858"/>
    <property type="match status" value="1"/>
</dbReference>
<dbReference type="InterPro" id="IPR029056">
    <property type="entry name" value="Ribokinase-like"/>
</dbReference>
<proteinExistence type="predicted"/>
<dbReference type="GeneID" id="24106828"/>
<dbReference type="RefSeq" id="XP_012187549.1">
    <property type="nucleotide sequence ID" value="XM_012332159.1"/>
</dbReference>
<accession>R9NZ57</accession>
<dbReference type="InterPro" id="IPR011611">
    <property type="entry name" value="PfkB_dom"/>
</dbReference>
<evidence type="ECO:0000313" key="3">
    <source>
        <dbReference type="EMBL" id="GAC93962.1"/>
    </source>
</evidence>
<evidence type="ECO:0000313" key="4">
    <source>
        <dbReference type="Proteomes" id="UP000014071"/>
    </source>
</evidence>
<evidence type="ECO:0000259" key="2">
    <source>
        <dbReference type="Pfam" id="PF00294"/>
    </source>
</evidence>
<dbReference type="OrthoDB" id="198885at2759"/>
<keyword evidence="4" id="KW-1185">Reference proteome</keyword>
<dbReference type="AlphaFoldDB" id="R9NZ57"/>
<dbReference type="EMBL" id="DF238780">
    <property type="protein sequence ID" value="GAC93962.1"/>
    <property type="molecule type" value="Genomic_DNA"/>
</dbReference>